<dbReference type="EMBL" id="CP099464">
    <property type="protein sequence ID" value="UUO16503.1"/>
    <property type="molecule type" value="Genomic_DNA"/>
</dbReference>
<evidence type="ECO:0000256" key="3">
    <source>
        <dbReference type="PROSITE-ProRule" id="PRU00339"/>
    </source>
</evidence>
<dbReference type="PANTHER" id="PTHR44858:SF1">
    <property type="entry name" value="UDP-N-ACETYLGLUCOSAMINE--PEPTIDE N-ACETYLGLUCOSAMINYLTRANSFERASE SPINDLY-RELATED"/>
    <property type="match status" value="1"/>
</dbReference>
<feature type="repeat" description="TPR" evidence="3">
    <location>
        <begin position="196"/>
        <end position="229"/>
    </location>
</feature>
<evidence type="ECO:0000313" key="5">
    <source>
        <dbReference type="Proteomes" id="UP001057561"/>
    </source>
</evidence>
<dbReference type="Gene3D" id="1.25.40.10">
    <property type="entry name" value="Tetratricopeptide repeat domain"/>
    <property type="match status" value="3"/>
</dbReference>
<feature type="repeat" description="TPR" evidence="3">
    <location>
        <begin position="94"/>
        <end position="127"/>
    </location>
</feature>
<organism evidence="4 5">
    <name type="scientific">Dolichospermum heterosporum TAC447</name>
    <dbReference type="NCBI Taxonomy" id="747523"/>
    <lineage>
        <taxon>Bacteria</taxon>
        <taxon>Bacillati</taxon>
        <taxon>Cyanobacteriota</taxon>
        <taxon>Cyanophyceae</taxon>
        <taxon>Nostocales</taxon>
        <taxon>Aphanizomenonaceae</taxon>
        <taxon>Dolichospermum</taxon>
        <taxon>Dolichospermum heterosporum</taxon>
    </lineage>
</organism>
<gene>
    <name evidence="4" type="ORF">NG743_05545</name>
</gene>
<evidence type="ECO:0000313" key="4">
    <source>
        <dbReference type="EMBL" id="UUO16503.1"/>
    </source>
</evidence>
<sequence length="402" mass="45505">MNQRLFSQGWIGLTQIVILASLTALTTIATTNQPSHAEGTLVENQNFKLDIDFDKINTSSATVKSGRKSGIPINILIQLSQGFSEPLKTTKLKADDFLVQAVDKYEIGDYRGAILAYDEVIRLTPNNSEALLYRGNAYYNLGDKQAAIQDYNQSLKINPNYADAYYSRGNALSALGDKQAAIQDYNQSLKINPNYADAYNNRGNARYDLEDKQAAIQDYNQSLKINPNYADAYYNRGNARDALGDKQAAIQDYNRAIKINPNYADAYYNRGNAYATLGDKFQARSDFQQAAKIYQQQGNNENYQDALNKEQFQIYGDLTQTRVELKSTCTNTIRICTFSIEDQKISVRLTPEYDRLFQANNPQIQSHFQSLKDALKAISQNAQLPVFIYNSQEQERYMWQPG</sequence>
<dbReference type="RefSeq" id="WP_257121657.1">
    <property type="nucleotide sequence ID" value="NZ_CP099464.1"/>
</dbReference>
<dbReference type="PROSITE" id="PS50293">
    <property type="entry name" value="TPR_REGION"/>
    <property type="match status" value="4"/>
</dbReference>
<feature type="repeat" description="TPR" evidence="3">
    <location>
        <begin position="162"/>
        <end position="195"/>
    </location>
</feature>
<dbReference type="PROSITE" id="PS50005">
    <property type="entry name" value="TPR"/>
    <property type="match status" value="6"/>
</dbReference>
<name>A0ABY5LWW0_9CYAN</name>
<reference evidence="4" key="1">
    <citation type="submission" date="2022-06" db="EMBL/GenBank/DDBJ databases">
        <title>Nostosin G and Spiroidesin B from the Cyanobacterium Dolichospermum sp. NIES-1697.</title>
        <authorList>
            <person name="Phan C.-S."/>
            <person name="Mehjabin J.J."/>
            <person name="Anas A.R.J."/>
            <person name="Hayasaka M."/>
            <person name="Onoki R."/>
            <person name="Wang J."/>
            <person name="Umezawa T."/>
            <person name="Washio K."/>
            <person name="Morikawa M."/>
            <person name="Okino T."/>
        </authorList>
    </citation>
    <scope>NUCLEOTIDE SEQUENCE</scope>
    <source>
        <strain evidence="4">NIES-1697</strain>
    </source>
</reference>
<evidence type="ECO:0000256" key="1">
    <source>
        <dbReference type="ARBA" id="ARBA00022737"/>
    </source>
</evidence>
<dbReference type="InterPro" id="IPR019734">
    <property type="entry name" value="TPR_rpt"/>
</dbReference>
<dbReference type="SUPFAM" id="SSF48439">
    <property type="entry name" value="Protein prenylyltransferase"/>
    <property type="match status" value="1"/>
</dbReference>
<feature type="repeat" description="TPR" evidence="3">
    <location>
        <begin position="230"/>
        <end position="263"/>
    </location>
</feature>
<feature type="repeat" description="TPR" evidence="3">
    <location>
        <begin position="264"/>
        <end position="297"/>
    </location>
</feature>
<proteinExistence type="predicted"/>
<dbReference type="SMART" id="SM00028">
    <property type="entry name" value="TPR"/>
    <property type="match status" value="6"/>
</dbReference>
<keyword evidence="1" id="KW-0677">Repeat</keyword>
<dbReference type="Proteomes" id="UP001057561">
    <property type="component" value="Chromosome"/>
</dbReference>
<dbReference type="Pfam" id="PF13414">
    <property type="entry name" value="TPR_11"/>
    <property type="match status" value="3"/>
</dbReference>
<evidence type="ECO:0000256" key="2">
    <source>
        <dbReference type="ARBA" id="ARBA00022803"/>
    </source>
</evidence>
<keyword evidence="5" id="KW-1185">Reference proteome</keyword>
<dbReference type="PANTHER" id="PTHR44858">
    <property type="entry name" value="TETRATRICOPEPTIDE REPEAT PROTEIN 6"/>
    <property type="match status" value="1"/>
</dbReference>
<protein>
    <submittedName>
        <fullName evidence="4">Tetratricopeptide repeat protein</fullName>
    </submittedName>
</protein>
<feature type="repeat" description="TPR" evidence="3">
    <location>
        <begin position="128"/>
        <end position="161"/>
    </location>
</feature>
<keyword evidence="2 3" id="KW-0802">TPR repeat</keyword>
<dbReference type="InterPro" id="IPR050498">
    <property type="entry name" value="Ycf3"/>
</dbReference>
<accession>A0ABY5LWW0</accession>
<dbReference type="InterPro" id="IPR011990">
    <property type="entry name" value="TPR-like_helical_dom_sf"/>
</dbReference>